<reference evidence="2" key="1">
    <citation type="submission" date="2022-03" db="EMBL/GenBank/DDBJ databases">
        <title>A functionally conserved STORR gene fusion in Papaver species that diverged 16.8 million years ago.</title>
        <authorList>
            <person name="Catania T."/>
        </authorList>
    </citation>
    <scope>NUCLEOTIDE SEQUENCE</scope>
    <source>
        <strain evidence="2">S-191538</strain>
    </source>
</reference>
<dbReference type="EMBL" id="JAJJMA010010242">
    <property type="protein sequence ID" value="MCL7022332.1"/>
    <property type="molecule type" value="Genomic_DNA"/>
</dbReference>
<evidence type="ECO:0000313" key="2">
    <source>
        <dbReference type="EMBL" id="MCL7022332.1"/>
    </source>
</evidence>
<feature type="coiled-coil region" evidence="1">
    <location>
        <begin position="102"/>
        <end position="147"/>
    </location>
</feature>
<keyword evidence="1" id="KW-0175">Coiled coil</keyword>
<evidence type="ECO:0000313" key="3">
    <source>
        <dbReference type="Proteomes" id="UP001177140"/>
    </source>
</evidence>
<protein>
    <submittedName>
        <fullName evidence="2">Uncharacterized protein</fullName>
    </submittedName>
</protein>
<organism evidence="2 3">
    <name type="scientific">Papaver nudicaule</name>
    <name type="common">Iceland poppy</name>
    <dbReference type="NCBI Taxonomy" id="74823"/>
    <lineage>
        <taxon>Eukaryota</taxon>
        <taxon>Viridiplantae</taxon>
        <taxon>Streptophyta</taxon>
        <taxon>Embryophyta</taxon>
        <taxon>Tracheophyta</taxon>
        <taxon>Spermatophyta</taxon>
        <taxon>Magnoliopsida</taxon>
        <taxon>Ranunculales</taxon>
        <taxon>Papaveraceae</taxon>
        <taxon>Papaveroideae</taxon>
        <taxon>Papaver</taxon>
    </lineage>
</organism>
<dbReference type="Proteomes" id="UP001177140">
    <property type="component" value="Unassembled WGS sequence"/>
</dbReference>
<keyword evidence="3" id="KW-1185">Reference proteome</keyword>
<name>A0AA41RPU2_PAPNU</name>
<gene>
    <name evidence="2" type="ORF">MKW94_010965</name>
</gene>
<dbReference type="AlphaFoldDB" id="A0AA41RPU2"/>
<accession>A0AA41RPU2</accession>
<comment type="caution">
    <text evidence="2">The sequence shown here is derived from an EMBL/GenBank/DDBJ whole genome shotgun (WGS) entry which is preliminary data.</text>
</comment>
<sequence length="275" mass="31085">MSWYRDPQLFISCSWGPSRNYYVDRVAKKYNVPLSRQDIKRAEFLDFGKHLSLGYNEESDYDTFKSSLAKIVAPVRRLVNCQGLEHDTIFYSLPGTSDRAEKLALEEKISKLVAEMSLVKDEVTNLEEQLNQEKNDRQAQVSDLTAKLEECRRAAAGCGSCNVEPWLRGCSVPSNWVPFEELDVQNLPKDIPLMITEAPGAPEYCEDTTTNVQATRFCRGIFPVVVVNIADLVPNNGKARFDPDIWCSLSSAGNRYAARKPSESEIMSFDQHMRG</sequence>
<proteinExistence type="predicted"/>
<evidence type="ECO:0000256" key="1">
    <source>
        <dbReference type="SAM" id="Coils"/>
    </source>
</evidence>